<evidence type="ECO:0000256" key="1">
    <source>
        <dbReference type="ARBA" id="ARBA00004123"/>
    </source>
</evidence>
<keyword evidence="4" id="KW-0539">Nucleus</keyword>
<gene>
    <name evidence="6" type="ORF">Cni_G20815</name>
</gene>
<protein>
    <submittedName>
        <fullName evidence="6">Uncharacterized protein</fullName>
    </submittedName>
</protein>
<evidence type="ECO:0000256" key="4">
    <source>
        <dbReference type="ARBA" id="ARBA00023242"/>
    </source>
</evidence>
<feature type="transmembrane region" description="Helical" evidence="5">
    <location>
        <begin position="75"/>
        <end position="95"/>
    </location>
</feature>
<evidence type="ECO:0000256" key="5">
    <source>
        <dbReference type="SAM" id="Phobius"/>
    </source>
</evidence>
<sequence>MPRYHVLVHVHPKNVILLACDTLDRPQSFLSSSLSMNELVAAAIKVQKVYKSYQTRRNLADCAVVIEELWFVPRLLVMTIYNILLNIVQLVWHVLLNNNLPYWWKASDYPLIAP</sequence>
<keyword evidence="3" id="KW-0963">Cytoplasm</keyword>
<dbReference type="GO" id="GO:0005634">
    <property type="term" value="C:nucleus"/>
    <property type="evidence" value="ECO:0007669"/>
    <property type="project" value="UniProtKB-SubCell"/>
</dbReference>
<dbReference type="Proteomes" id="UP001327560">
    <property type="component" value="Chromosome 6"/>
</dbReference>
<dbReference type="PANTHER" id="PTHR31250">
    <property type="entry name" value="IQ DOMAIN-CONTAINING PROTEIN IQM3"/>
    <property type="match status" value="1"/>
</dbReference>
<dbReference type="CDD" id="cd23767">
    <property type="entry name" value="IQCD"/>
    <property type="match status" value="1"/>
</dbReference>
<evidence type="ECO:0000313" key="7">
    <source>
        <dbReference type="Proteomes" id="UP001327560"/>
    </source>
</evidence>
<dbReference type="EMBL" id="CP136895">
    <property type="protein sequence ID" value="WOL12051.1"/>
    <property type="molecule type" value="Genomic_DNA"/>
</dbReference>
<accession>A0AAQ3QGM5</accession>
<comment type="subcellular location">
    <subcellularLocation>
        <location evidence="2">Cytoplasm</location>
    </subcellularLocation>
    <subcellularLocation>
        <location evidence="1">Nucleus</location>
    </subcellularLocation>
</comment>
<dbReference type="AlphaFoldDB" id="A0AAQ3QGM5"/>
<dbReference type="PANTHER" id="PTHR31250:SF27">
    <property type="entry name" value="IQ DOMAIN-CONTAINING PROTEIN IQM5"/>
    <property type="match status" value="1"/>
</dbReference>
<name>A0AAQ3QGM5_9LILI</name>
<keyword evidence="5" id="KW-0812">Transmembrane</keyword>
<keyword evidence="5" id="KW-1133">Transmembrane helix</keyword>
<keyword evidence="5" id="KW-0472">Membrane</keyword>
<evidence type="ECO:0000313" key="6">
    <source>
        <dbReference type="EMBL" id="WOL12051.1"/>
    </source>
</evidence>
<evidence type="ECO:0000256" key="3">
    <source>
        <dbReference type="ARBA" id="ARBA00022490"/>
    </source>
</evidence>
<dbReference type="InterPro" id="IPR044159">
    <property type="entry name" value="IQM"/>
</dbReference>
<dbReference type="GO" id="GO:0005737">
    <property type="term" value="C:cytoplasm"/>
    <property type="evidence" value="ECO:0007669"/>
    <property type="project" value="UniProtKB-SubCell"/>
</dbReference>
<proteinExistence type="predicted"/>
<reference evidence="6 7" key="1">
    <citation type="submission" date="2023-10" db="EMBL/GenBank/DDBJ databases">
        <title>Chromosome-scale genome assembly provides insights into flower coloration mechanisms of Canna indica.</title>
        <authorList>
            <person name="Li C."/>
        </authorList>
    </citation>
    <scope>NUCLEOTIDE SEQUENCE [LARGE SCALE GENOMIC DNA]</scope>
    <source>
        <tissue evidence="6">Flower</tissue>
    </source>
</reference>
<evidence type="ECO:0000256" key="2">
    <source>
        <dbReference type="ARBA" id="ARBA00004496"/>
    </source>
</evidence>
<keyword evidence="7" id="KW-1185">Reference proteome</keyword>
<organism evidence="6 7">
    <name type="scientific">Canna indica</name>
    <name type="common">Indian-shot</name>
    <dbReference type="NCBI Taxonomy" id="4628"/>
    <lineage>
        <taxon>Eukaryota</taxon>
        <taxon>Viridiplantae</taxon>
        <taxon>Streptophyta</taxon>
        <taxon>Embryophyta</taxon>
        <taxon>Tracheophyta</taxon>
        <taxon>Spermatophyta</taxon>
        <taxon>Magnoliopsida</taxon>
        <taxon>Liliopsida</taxon>
        <taxon>Zingiberales</taxon>
        <taxon>Cannaceae</taxon>
        <taxon>Canna</taxon>
    </lineage>
</organism>